<feature type="domain" description="HTH cro/C1-type" evidence="1">
    <location>
        <begin position="22"/>
        <end position="75"/>
    </location>
</feature>
<evidence type="ECO:0000313" key="4">
    <source>
        <dbReference type="Proteomes" id="UP001164761"/>
    </source>
</evidence>
<organism evidence="2 4">
    <name type="scientific">Alicyclobacillus fastidiosus</name>
    <dbReference type="NCBI Taxonomy" id="392011"/>
    <lineage>
        <taxon>Bacteria</taxon>
        <taxon>Bacillati</taxon>
        <taxon>Bacillota</taxon>
        <taxon>Bacilli</taxon>
        <taxon>Bacillales</taxon>
        <taxon>Alicyclobacillaceae</taxon>
        <taxon>Alicyclobacillus</taxon>
    </lineage>
</organism>
<evidence type="ECO:0000313" key="3">
    <source>
        <dbReference type="EMBL" id="WAH41815.1"/>
    </source>
</evidence>
<accession>A0ABY6ZGT4</accession>
<dbReference type="RefSeq" id="WP_268005713.1">
    <property type="nucleotide sequence ID" value="NZ_BSUT01000001.1"/>
</dbReference>
<gene>
    <name evidence="2" type="ORF">NZD89_27000</name>
    <name evidence="3" type="ORF">NZD89_27035</name>
</gene>
<proteinExistence type="predicted"/>
<dbReference type="Proteomes" id="UP001164761">
    <property type="component" value="Chromosome"/>
</dbReference>
<dbReference type="EMBL" id="CP104067">
    <property type="protein sequence ID" value="WAH41808.1"/>
    <property type="molecule type" value="Genomic_DNA"/>
</dbReference>
<dbReference type="SMART" id="SM00530">
    <property type="entry name" value="HTH_XRE"/>
    <property type="match status" value="1"/>
</dbReference>
<evidence type="ECO:0000259" key="1">
    <source>
        <dbReference type="PROSITE" id="PS50943"/>
    </source>
</evidence>
<sequence>MPRVSTTEQITRDQAEKFSAWIAVQRKLLRYTQQEMSERIGLSKSYYANIETGRKVPTHRIMIKAAQELGDLSILEELFGEEMVKQLRAMPVKAERNEPSLMESFPFLQEASQFFNIDCSSKALKFIEPTPILQWWGIQMNQAVIIRRLESLQQIQDGALLCYRVHGMPPVFAFADLENPEQPMAMPLELSLRTRFNLSWRDTEEWGIDSKQAIEKVELDLASVEGRWYVVVGMLGRPLQMNHAPHYVPGLQNLSESSQRRVIEDTLHLLELEGKIENKQPVLHALNA</sequence>
<dbReference type="SUPFAM" id="SSF47413">
    <property type="entry name" value="lambda repressor-like DNA-binding domains"/>
    <property type="match status" value="1"/>
</dbReference>
<name>A0ABY6ZGT4_9BACL</name>
<dbReference type="EMBL" id="CP104067">
    <property type="protein sequence ID" value="WAH41815.1"/>
    <property type="molecule type" value="Genomic_DNA"/>
</dbReference>
<dbReference type="Gene3D" id="1.10.260.40">
    <property type="entry name" value="lambda repressor-like DNA-binding domains"/>
    <property type="match status" value="1"/>
</dbReference>
<dbReference type="Pfam" id="PF12844">
    <property type="entry name" value="HTH_19"/>
    <property type="match status" value="1"/>
</dbReference>
<dbReference type="CDD" id="cd00093">
    <property type="entry name" value="HTH_XRE"/>
    <property type="match status" value="1"/>
</dbReference>
<reference evidence="2" key="1">
    <citation type="submission" date="2022-08" db="EMBL/GenBank/DDBJ databases">
        <title>Alicyclobacillus fastidiosus DSM 17978, complete genome.</title>
        <authorList>
            <person name="Wang Q."/>
            <person name="Cai R."/>
            <person name="Wang Z."/>
        </authorList>
    </citation>
    <scope>NUCLEOTIDE SEQUENCE</scope>
    <source>
        <strain evidence="2">DSM 17978</strain>
    </source>
</reference>
<dbReference type="InterPro" id="IPR010982">
    <property type="entry name" value="Lambda_DNA-bd_dom_sf"/>
</dbReference>
<evidence type="ECO:0000313" key="2">
    <source>
        <dbReference type="EMBL" id="WAH41808.1"/>
    </source>
</evidence>
<protein>
    <submittedName>
        <fullName evidence="2">Helix-turn-helix domain-containing protein</fullName>
    </submittedName>
</protein>
<keyword evidence="4" id="KW-1185">Reference proteome</keyword>
<dbReference type="PROSITE" id="PS50943">
    <property type="entry name" value="HTH_CROC1"/>
    <property type="match status" value="1"/>
</dbReference>
<dbReference type="InterPro" id="IPR001387">
    <property type="entry name" value="Cro/C1-type_HTH"/>
</dbReference>